<gene>
    <name evidence="1" type="ORF">HanXRQr2_Chr15g0714451</name>
</gene>
<dbReference type="EMBL" id="MNCJ02000330">
    <property type="protein sequence ID" value="KAF5766359.1"/>
    <property type="molecule type" value="Genomic_DNA"/>
</dbReference>
<comment type="caution">
    <text evidence="1">The sequence shown here is derived from an EMBL/GenBank/DDBJ whole genome shotgun (WGS) entry which is preliminary data.</text>
</comment>
<protein>
    <submittedName>
        <fullName evidence="1">Uncharacterized protein</fullName>
    </submittedName>
</protein>
<dbReference type="Proteomes" id="UP000215914">
    <property type="component" value="Unassembled WGS sequence"/>
</dbReference>
<dbReference type="AlphaFoldDB" id="A0A9K3H6A1"/>
<reference evidence="1" key="2">
    <citation type="submission" date="2020-06" db="EMBL/GenBank/DDBJ databases">
        <title>Helianthus annuus Genome sequencing and assembly Release 2.</title>
        <authorList>
            <person name="Gouzy J."/>
            <person name="Langlade N."/>
            <person name="Munos S."/>
        </authorList>
    </citation>
    <scope>NUCLEOTIDE SEQUENCE</scope>
    <source>
        <tissue evidence="1">Leaves</tissue>
    </source>
</reference>
<sequence length="127" mass="13520">MAGGSGGVALDDGDTDGGGTVVVMVCDEVVCVGGVCVDEMAAVWLLATVFVIAGQPIVADVQAVVGEYSIAHLQQMLVEQVLEQEEQKIGLFELLTAAAPYLLFLQLKIPGFQLWPSIHYILNHHLN</sequence>
<evidence type="ECO:0000313" key="1">
    <source>
        <dbReference type="EMBL" id="KAF5766359.1"/>
    </source>
</evidence>
<dbReference type="Gramene" id="mRNA:HanXRQr2_Chr15g0714451">
    <property type="protein sequence ID" value="mRNA:HanXRQr2_Chr15g0714451"/>
    <property type="gene ID" value="HanXRQr2_Chr15g0714451"/>
</dbReference>
<evidence type="ECO:0000313" key="2">
    <source>
        <dbReference type="Proteomes" id="UP000215914"/>
    </source>
</evidence>
<organism evidence="1 2">
    <name type="scientific">Helianthus annuus</name>
    <name type="common">Common sunflower</name>
    <dbReference type="NCBI Taxonomy" id="4232"/>
    <lineage>
        <taxon>Eukaryota</taxon>
        <taxon>Viridiplantae</taxon>
        <taxon>Streptophyta</taxon>
        <taxon>Embryophyta</taxon>
        <taxon>Tracheophyta</taxon>
        <taxon>Spermatophyta</taxon>
        <taxon>Magnoliopsida</taxon>
        <taxon>eudicotyledons</taxon>
        <taxon>Gunneridae</taxon>
        <taxon>Pentapetalae</taxon>
        <taxon>asterids</taxon>
        <taxon>campanulids</taxon>
        <taxon>Asterales</taxon>
        <taxon>Asteraceae</taxon>
        <taxon>Asteroideae</taxon>
        <taxon>Heliantheae alliance</taxon>
        <taxon>Heliantheae</taxon>
        <taxon>Helianthus</taxon>
    </lineage>
</organism>
<name>A0A9K3H6A1_HELAN</name>
<accession>A0A9K3H6A1</accession>
<proteinExistence type="predicted"/>
<reference evidence="1" key="1">
    <citation type="journal article" date="2017" name="Nature">
        <title>The sunflower genome provides insights into oil metabolism, flowering and Asterid evolution.</title>
        <authorList>
            <person name="Badouin H."/>
            <person name="Gouzy J."/>
            <person name="Grassa C.J."/>
            <person name="Murat F."/>
            <person name="Staton S.E."/>
            <person name="Cottret L."/>
            <person name="Lelandais-Briere C."/>
            <person name="Owens G.L."/>
            <person name="Carrere S."/>
            <person name="Mayjonade B."/>
            <person name="Legrand L."/>
            <person name="Gill N."/>
            <person name="Kane N.C."/>
            <person name="Bowers J.E."/>
            <person name="Hubner S."/>
            <person name="Bellec A."/>
            <person name="Berard A."/>
            <person name="Berges H."/>
            <person name="Blanchet N."/>
            <person name="Boniface M.C."/>
            <person name="Brunel D."/>
            <person name="Catrice O."/>
            <person name="Chaidir N."/>
            <person name="Claudel C."/>
            <person name="Donnadieu C."/>
            <person name="Faraut T."/>
            <person name="Fievet G."/>
            <person name="Helmstetter N."/>
            <person name="King M."/>
            <person name="Knapp S.J."/>
            <person name="Lai Z."/>
            <person name="Le Paslier M.C."/>
            <person name="Lippi Y."/>
            <person name="Lorenzon L."/>
            <person name="Mandel J.R."/>
            <person name="Marage G."/>
            <person name="Marchand G."/>
            <person name="Marquand E."/>
            <person name="Bret-Mestries E."/>
            <person name="Morien E."/>
            <person name="Nambeesan S."/>
            <person name="Nguyen T."/>
            <person name="Pegot-Espagnet P."/>
            <person name="Pouilly N."/>
            <person name="Raftis F."/>
            <person name="Sallet E."/>
            <person name="Schiex T."/>
            <person name="Thomas J."/>
            <person name="Vandecasteele C."/>
            <person name="Vares D."/>
            <person name="Vear F."/>
            <person name="Vautrin S."/>
            <person name="Crespi M."/>
            <person name="Mangin B."/>
            <person name="Burke J.M."/>
            <person name="Salse J."/>
            <person name="Munos S."/>
            <person name="Vincourt P."/>
            <person name="Rieseberg L.H."/>
            <person name="Langlade N.B."/>
        </authorList>
    </citation>
    <scope>NUCLEOTIDE SEQUENCE</scope>
    <source>
        <tissue evidence="1">Leaves</tissue>
    </source>
</reference>
<keyword evidence="2" id="KW-1185">Reference proteome</keyword>